<accession>A0A820N4N1</accession>
<dbReference type="SMART" id="SM00339">
    <property type="entry name" value="FH"/>
    <property type="match status" value="1"/>
</dbReference>
<evidence type="ECO:0000256" key="2">
    <source>
        <dbReference type="PROSITE-ProRule" id="PRU00089"/>
    </source>
</evidence>
<dbReference type="PANTHER" id="PTHR46805">
    <property type="entry name" value="FORKHEAD BOX PROTEIN J1"/>
    <property type="match status" value="1"/>
</dbReference>
<comment type="subcellular location">
    <subcellularLocation>
        <location evidence="2">Nucleus</location>
    </subcellularLocation>
</comment>
<dbReference type="PRINTS" id="PR00053">
    <property type="entry name" value="FORKHEAD"/>
</dbReference>
<evidence type="ECO:0000259" key="3">
    <source>
        <dbReference type="PROSITE" id="PS50039"/>
    </source>
</evidence>
<gene>
    <name evidence="4" type="ORF">JBS370_LOCUS42900</name>
</gene>
<dbReference type="GO" id="GO:0005634">
    <property type="term" value="C:nucleus"/>
    <property type="evidence" value="ECO:0007669"/>
    <property type="project" value="UniProtKB-SubCell"/>
</dbReference>
<dbReference type="InterPro" id="IPR036390">
    <property type="entry name" value="WH_DNA-bd_sf"/>
</dbReference>
<dbReference type="AlphaFoldDB" id="A0A820N4N1"/>
<dbReference type="InterPro" id="IPR047513">
    <property type="entry name" value="FOXJ1"/>
</dbReference>
<dbReference type="SUPFAM" id="SSF46785">
    <property type="entry name" value="Winged helix' DNA-binding domain"/>
    <property type="match status" value="1"/>
</dbReference>
<dbReference type="PROSITE" id="PS50039">
    <property type="entry name" value="FORK_HEAD_3"/>
    <property type="match status" value="1"/>
</dbReference>
<comment type="caution">
    <text evidence="4">The sequence shown here is derived from an EMBL/GenBank/DDBJ whole genome shotgun (WGS) entry which is preliminary data.</text>
</comment>
<reference evidence="4" key="1">
    <citation type="submission" date="2021-02" db="EMBL/GenBank/DDBJ databases">
        <authorList>
            <person name="Nowell W R."/>
        </authorList>
    </citation>
    <scope>NUCLEOTIDE SEQUENCE</scope>
</reference>
<keyword evidence="1 2" id="KW-0238">DNA-binding</keyword>
<dbReference type="InterPro" id="IPR036388">
    <property type="entry name" value="WH-like_DNA-bd_sf"/>
</dbReference>
<evidence type="ECO:0000313" key="4">
    <source>
        <dbReference type="EMBL" id="CAF4382600.1"/>
    </source>
</evidence>
<protein>
    <recommendedName>
        <fullName evidence="3">Fork-head domain-containing protein</fullName>
    </recommendedName>
</protein>
<feature type="non-terminal residue" evidence="4">
    <location>
        <position position="105"/>
    </location>
</feature>
<feature type="domain" description="Fork-head" evidence="3">
    <location>
        <begin position="60"/>
        <end position="105"/>
    </location>
</feature>
<proteinExistence type="predicted"/>
<dbReference type="InterPro" id="IPR001766">
    <property type="entry name" value="Fork_head_dom"/>
</dbReference>
<name>A0A820N4N1_9BILA</name>
<dbReference type="Proteomes" id="UP000663836">
    <property type="component" value="Unassembled WGS sequence"/>
</dbReference>
<organism evidence="4 5">
    <name type="scientific">Rotaria sordida</name>
    <dbReference type="NCBI Taxonomy" id="392033"/>
    <lineage>
        <taxon>Eukaryota</taxon>
        <taxon>Metazoa</taxon>
        <taxon>Spiralia</taxon>
        <taxon>Gnathifera</taxon>
        <taxon>Rotifera</taxon>
        <taxon>Eurotatoria</taxon>
        <taxon>Bdelloidea</taxon>
        <taxon>Philodinida</taxon>
        <taxon>Philodinidae</taxon>
        <taxon>Rotaria</taxon>
    </lineage>
</organism>
<evidence type="ECO:0000313" key="5">
    <source>
        <dbReference type="Proteomes" id="UP000663836"/>
    </source>
</evidence>
<dbReference type="PANTHER" id="PTHR46805:SF1">
    <property type="entry name" value="FORKHEAD BOX PROTEIN J1"/>
    <property type="match status" value="1"/>
</dbReference>
<dbReference type="Pfam" id="PF00250">
    <property type="entry name" value="Forkhead"/>
    <property type="match status" value="1"/>
</dbReference>
<feature type="non-terminal residue" evidence="4">
    <location>
        <position position="1"/>
    </location>
</feature>
<evidence type="ECO:0000256" key="1">
    <source>
        <dbReference type="ARBA" id="ARBA00023125"/>
    </source>
</evidence>
<dbReference type="EMBL" id="CAJOBD010060870">
    <property type="protein sequence ID" value="CAF4382600.1"/>
    <property type="molecule type" value="Genomic_DNA"/>
</dbReference>
<dbReference type="GO" id="GO:0043565">
    <property type="term" value="F:sequence-specific DNA binding"/>
    <property type="evidence" value="ECO:0007669"/>
    <property type="project" value="InterPro"/>
</dbReference>
<sequence length="105" mass="12236">NTINNKRKEQPLSNTSATISSSNIGAVYLNDIDDDNELVLNNDDDGDEQWKIYKTNPQAKPVYSYSQLILLAMRQSGHEKMTLQMIYEWVAENFPYFKKMEPTWQ</sequence>
<dbReference type="GO" id="GO:0003700">
    <property type="term" value="F:DNA-binding transcription factor activity"/>
    <property type="evidence" value="ECO:0007669"/>
    <property type="project" value="InterPro"/>
</dbReference>
<feature type="DNA-binding region" description="Fork-head" evidence="2">
    <location>
        <begin position="60"/>
        <end position="105"/>
    </location>
</feature>
<dbReference type="Gene3D" id="1.10.10.10">
    <property type="entry name" value="Winged helix-like DNA-binding domain superfamily/Winged helix DNA-binding domain"/>
    <property type="match status" value="1"/>
</dbReference>
<keyword evidence="2" id="KW-0539">Nucleus</keyword>